<organism evidence="3 4">
    <name type="scientific">Ectocarpus siliculosus</name>
    <name type="common">Brown alga</name>
    <name type="synonym">Conferva siliculosa</name>
    <dbReference type="NCBI Taxonomy" id="2880"/>
    <lineage>
        <taxon>Eukaryota</taxon>
        <taxon>Sar</taxon>
        <taxon>Stramenopiles</taxon>
        <taxon>Ochrophyta</taxon>
        <taxon>PX clade</taxon>
        <taxon>Phaeophyceae</taxon>
        <taxon>Ectocarpales</taxon>
        <taxon>Ectocarpaceae</taxon>
        <taxon>Ectocarpus</taxon>
    </lineage>
</organism>
<dbReference type="PROSITE" id="PS50017">
    <property type="entry name" value="DEATH_DOMAIN"/>
    <property type="match status" value="1"/>
</dbReference>
<dbReference type="AlphaFoldDB" id="D7FN50"/>
<dbReference type="Proteomes" id="UP000002630">
    <property type="component" value="Linkage Group LG16"/>
</dbReference>
<reference evidence="3 4" key="1">
    <citation type="journal article" date="2010" name="Nature">
        <title>The Ectocarpus genome and the independent evolution of multicellularity in brown algae.</title>
        <authorList>
            <person name="Cock J.M."/>
            <person name="Sterck L."/>
            <person name="Rouze P."/>
            <person name="Scornet D."/>
            <person name="Allen A.E."/>
            <person name="Amoutzias G."/>
            <person name="Anthouard V."/>
            <person name="Artiguenave F."/>
            <person name="Aury J.M."/>
            <person name="Badger J.H."/>
            <person name="Beszteri B."/>
            <person name="Billiau K."/>
            <person name="Bonnet E."/>
            <person name="Bothwell J.H."/>
            <person name="Bowler C."/>
            <person name="Boyen C."/>
            <person name="Brownlee C."/>
            <person name="Carrano C.J."/>
            <person name="Charrier B."/>
            <person name="Cho G.Y."/>
            <person name="Coelho S.M."/>
            <person name="Collen J."/>
            <person name="Corre E."/>
            <person name="Da Silva C."/>
            <person name="Delage L."/>
            <person name="Delaroque N."/>
            <person name="Dittami S.M."/>
            <person name="Doulbeau S."/>
            <person name="Elias M."/>
            <person name="Farnham G."/>
            <person name="Gachon C.M."/>
            <person name="Gschloessl B."/>
            <person name="Heesch S."/>
            <person name="Jabbari K."/>
            <person name="Jubin C."/>
            <person name="Kawai H."/>
            <person name="Kimura K."/>
            <person name="Kloareg B."/>
            <person name="Kupper F.C."/>
            <person name="Lang D."/>
            <person name="Le Bail A."/>
            <person name="Leblanc C."/>
            <person name="Lerouge P."/>
            <person name="Lohr M."/>
            <person name="Lopez P.J."/>
            <person name="Martens C."/>
            <person name="Maumus F."/>
            <person name="Michel G."/>
            <person name="Miranda-Saavedra D."/>
            <person name="Morales J."/>
            <person name="Moreau H."/>
            <person name="Motomura T."/>
            <person name="Nagasato C."/>
            <person name="Napoli C.A."/>
            <person name="Nelson D.R."/>
            <person name="Nyvall-Collen P."/>
            <person name="Peters A.F."/>
            <person name="Pommier C."/>
            <person name="Potin P."/>
            <person name="Poulain J."/>
            <person name="Quesneville H."/>
            <person name="Read B."/>
            <person name="Rensing S.A."/>
            <person name="Ritter A."/>
            <person name="Rousvoal S."/>
            <person name="Samanta M."/>
            <person name="Samson G."/>
            <person name="Schroeder D.C."/>
            <person name="Segurens B."/>
            <person name="Strittmatter M."/>
            <person name="Tonon T."/>
            <person name="Tregear J.W."/>
            <person name="Valentin K."/>
            <person name="von Dassow P."/>
            <person name="Yamagishi T."/>
            <person name="Van de Peer Y."/>
            <person name="Wincker P."/>
        </authorList>
    </citation>
    <scope>NUCLEOTIDE SEQUENCE [LARGE SCALE GENOMIC DNA]</scope>
    <source>
        <strain evidence="4">Ec32 / CCAP1310/4</strain>
    </source>
</reference>
<feature type="domain" description="Death" evidence="2">
    <location>
        <begin position="401"/>
        <end position="442"/>
    </location>
</feature>
<evidence type="ECO:0000259" key="2">
    <source>
        <dbReference type="PROSITE" id="PS50017"/>
    </source>
</evidence>
<dbReference type="InterPro" id="IPR000488">
    <property type="entry name" value="Death_dom"/>
</dbReference>
<dbReference type="EMBL" id="FN649741">
    <property type="protein sequence ID" value="CBJ30111.1"/>
    <property type="molecule type" value="Genomic_DNA"/>
</dbReference>
<evidence type="ECO:0000313" key="4">
    <source>
        <dbReference type="Proteomes" id="UP000002630"/>
    </source>
</evidence>
<sequence>MVTRLSKRCRELDKGGVINEGSGKKAGGGEFLGVPAGLGSSLKYCIKKNGLGKAASEIARDILPSYDCTRERAAAIRGVERCLSEFCIVWSTARLLDSHAESATKSDFVFHLKPLLEHTAARDRHEAVLVLCRGIFTPQNDVVESKWEHHVFAAVFQPKSGGSSLASAFAEVQEGSAEHPRALRAARQAFPFLEPLTRWSWRCRTPETSSTDNDGETGTGDVNEDDTKAGREGSGRRKRGRDNTGVASLLVALAKADPSGETIKSMMRWAIEGLMPEQVGEAPWSATGTLADRNEVARCLMSTREMFSDCRDARHLSWMRACREAGDVLSLLVGVLDDDGLEGEDLTREVNHAMFVTTFLRSMPEGAKARRGYERLIGSGRVPGEDMSFSAERGSRERVTSWKEAARVMDLGMASVLRVSEDKIRTEKFRQALSSVLRTWRSPQILADYYNIQQKERKVMGNYIRFLRALLGASDESLHDMRFRDPANAQQMQHLPARARQLWEAEPCTLAGTTDPCVIFRMGEDTRSCMGIQRSCIKTNRGLLGYLIQGNVRFVGVQSTRDGRMDARAVLRMLVRSDNKEAVLFMDKIYYSSNRDASLERQVIEEAKNVSDALGIPLFRAGDTVPRPPKMEDDKALAGLSGPRAILARRKPKVCHLLEVNGLARFVHSDAPVAPLDTAGMLVREDPIPGTNYDIGRLILAELCYTETESL</sequence>
<feature type="region of interest" description="Disordered" evidence="1">
    <location>
        <begin position="204"/>
        <end position="242"/>
    </location>
</feature>
<protein>
    <recommendedName>
        <fullName evidence="2">Death domain-containing protein</fullName>
    </recommendedName>
</protein>
<name>D7FN50_ECTSI</name>
<dbReference type="InParanoid" id="D7FN50"/>
<feature type="compositionally biased region" description="Basic and acidic residues" evidence="1">
    <location>
        <begin position="225"/>
        <end position="235"/>
    </location>
</feature>
<evidence type="ECO:0000313" key="3">
    <source>
        <dbReference type="EMBL" id="CBJ30111.1"/>
    </source>
</evidence>
<dbReference type="OrthoDB" id="10301786at2759"/>
<evidence type="ECO:0000256" key="1">
    <source>
        <dbReference type="SAM" id="MobiDB-lite"/>
    </source>
</evidence>
<dbReference type="GO" id="GO:0007165">
    <property type="term" value="P:signal transduction"/>
    <property type="evidence" value="ECO:0007669"/>
    <property type="project" value="InterPro"/>
</dbReference>
<gene>
    <name evidence="3" type="ORF">Esi_0175_0016</name>
</gene>
<dbReference type="EMBL" id="FN648255">
    <property type="protein sequence ID" value="CBJ30111.1"/>
    <property type="molecule type" value="Genomic_DNA"/>
</dbReference>
<proteinExistence type="predicted"/>
<accession>D7FN50</accession>
<keyword evidence="4" id="KW-1185">Reference proteome</keyword>
<dbReference type="eggNOG" id="ENOG502SUTI">
    <property type="taxonomic scope" value="Eukaryota"/>
</dbReference>